<evidence type="ECO:0000256" key="8">
    <source>
        <dbReference type="ARBA" id="ARBA00022801"/>
    </source>
</evidence>
<dbReference type="GO" id="GO:0004038">
    <property type="term" value="F:allantoinase activity"/>
    <property type="evidence" value="ECO:0007669"/>
    <property type="project" value="UniProtKB-EC"/>
</dbReference>
<dbReference type="SUPFAM" id="SSF51556">
    <property type="entry name" value="Metallo-dependent hydrolases"/>
    <property type="match status" value="1"/>
</dbReference>
<evidence type="ECO:0000313" key="12">
    <source>
        <dbReference type="Proteomes" id="UP000663937"/>
    </source>
</evidence>
<evidence type="ECO:0000256" key="3">
    <source>
        <dbReference type="ARBA" id="ARBA00010368"/>
    </source>
</evidence>
<dbReference type="InterPro" id="IPR006680">
    <property type="entry name" value="Amidohydro-rel"/>
</dbReference>
<evidence type="ECO:0000259" key="10">
    <source>
        <dbReference type="Pfam" id="PF01979"/>
    </source>
</evidence>
<dbReference type="InterPro" id="IPR017593">
    <property type="entry name" value="Allantoinase"/>
</dbReference>
<dbReference type="KEGG" id="psic:J4E96_12600"/>
<dbReference type="FunFam" id="3.20.20.140:FF:000032">
    <property type="entry name" value="Allantoinase Dal1"/>
    <property type="match status" value="1"/>
</dbReference>
<dbReference type="GO" id="GO:0005737">
    <property type="term" value="C:cytoplasm"/>
    <property type="evidence" value="ECO:0007669"/>
    <property type="project" value="TreeGrafter"/>
</dbReference>
<evidence type="ECO:0000256" key="1">
    <source>
        <dbReference type="ARBA" id="ARBA00001947"/>
    </source>
</evidence>
<accession>A0A8A4ZCB0</accession>
<dbReference type="InterPro" id="IPR032466">
    <property type="entry name" value="Metal_Hydrolase"/>
</dbReference>
<dbReference type="GO" id="GO:0008270">
    <property type="term" value="F:zinc ion binding"/>
    <property type="evidence" value="ECO:0007669"/>
    <property type="project" value="InterPro"/>
</dbReference>
<dbReference type="GO" id="GO:0050897">
    <property type="term" value="F:cobalt ion binding"/>
    <property type="evidence" value="ECO:0007669"/>
    <property type="project" value="InterPro"/>
</dbReference>
<evidence type="ECO:0000256" key="6">
    <source>
        <dbReference type="ARBA" id="ARBA00022631"/>
    </source>
</evidence>
<sequence>MTRSGPTTGARVTATYDLVVRSAAVLIDGAFRPAEVGVTGGRITAVVPTAPWSSAAADTPTGPTEPQALAGAAVVTLAADEVLIPGLVDTHVHINEPGRTHWEGFASATRAAAAGGVTTLLDMPLNSIPPTTTPAALAVKRAAAAGQVRVDVGFWGGAVPGNLGSLRALHDAGVFGFKAFLAPSGVDEFAPLDPGELERALAEIAGFGGLLLVHAEDPELLAVHANAGGRDYGRFVDSRPAEAETRAIERVIAGVRRTGARAHILHLSAASALPALRAARGEGLPLTVETCPHYLTLAAERVPAGATQFKCCPPIRDVANRDALWQGLLDGDIDLIVSDHSPSTAALKFERDGDFALAWGGIAGLQTGLAATWTEAARRGIGLERVVGWMSTAPARLAGLAAKGRLAPGADADLVAFAPDATFTVHADELLHKNAVSAFDGVTLRGVARRVFVRGVEVPGGSLARRAGTAGQASTALPTGRLLTR</sequence>
<comment type="subunit">
    <text evidence="4">Homotetramer.</text>
</comment>
<comment type="similarity">
    <text evidence="3">Belongs to the metallo-dependent hydrolases superfamily. Allantoinase family.</text>
</comment>
<evidence type="ECO:0000256" key="9">
    <source>
        <dbReference type="ARBA" id="ARBA00022833"/>
    </source>
</evidence>
<dbReference type="NCBIfam" id="TIGR03178">
    <property type="entry name" value="allantoinase"/>
    <property type="match status" value="1"/>
</dbReference>
<dbReference type="GO" id="GO:0000256">
    <property type="term" value="P:allantoin catabolic process"/>
    <property type="evidence" value="ECO:0007669"/>
    <property type="project" value="InterPro"/>
</dbReference>
<protein>
    <recommendedName>
        <fullName evidence="5">allantoinase</fullName>
        <ecNumber evidence="5">3.5.2.5</ecNumber>
    </recommendedName>
</protein>
<evidence type="ECO:0000256" key="5">
    <source>
        <dbReference type="ARBA" id="ARBA00012863"/>
    </source>
</evidence>
<gene>
    <name evidence="11" type="primary">allB</name>
    <name evidence="11" type="ORF">J4E96_12600</name>
</gene>
<evidence type="ECO:0000313" key="11">
    <source>
        <dbReference type="EMBL" id="QTE28226.1"/>
    </source>
</evidence>
<keyword evidence="7" id="KW-0479">Metal-binding</keyword>
<dbReference type="SUPFAM" id="SSF51338">
    <property type="entry name" value="Composite domain of metallo-dependent hydrolases"/>
    <property type="match status" value="1"/>
</dbReference>
<keyword evidence="9" id="KW-0862">Zinc</keyword>
<dbReference type="InterPro" id="IPR050138">
    <property type="entry name" value="DHOase/Allantoinase_Hydrolase"/>
</dbReference>
<dbReference type="EC" id="3.5.2.5" evidence="5"/>
<evidence type="ECO:0000256" key="7">
    <source>
        <dbReference type="ARBA" id="ARBA00022723"/>
    </source>
</evidence>
<comment type="cofactor">
    <cofactor evidence="1">
        <name>Zn(2+)</name>
        <dbReference type="ChEBI" id="CHEBI:29105"/>
    </cofactor>
</comment>
<reference evidence="11" key="1">
    <citation type="submission" date="2021-03" db="EMBL/GenBank/DDBJ databases">
        <title>Pengzhenrongella sicca gen. nov., sp. nov., a new member of suborder Micrococcineae isolated from High-Arctic tundra soil.</title>
        <authorList>
            <person name="Peng F."/>
        </authorList>
    </citation>
    <scope>NUCLEOTIDE SEQUENCE</scope>
    <source>
        <strain evidence="11">LRZ-2</strain>
    </source>
</reference>
<dbReference type="InterPro" id="IPR011059">
    <property type="entry name" value="Metal-dep_hydrolase_composite"/>
</dbReference>
<evidence type="ECO:0000256" key="4">
    <source>
        <dbReference type="ARBA" id="ARBA00011881"/>
    </source>
</evidence>
<organism evidence="11 12">
    <name type="scientific">Pengzhenrongella sicca</name>
    <dbReference type="NCBI Taxonomy" id="2819238"/>
    <lineage>
        <taxon>Bacteria</taxon>
        <taxon>Bacillati</taxon>
        <taxon>Actinomycetota</taxon>
        <taxon>Actinomycetes</taxon>
        <taxon>Micrococcales</taxon>
        <taxon>Pengzhenrongella</taxon>
    </lineage>
</organism>
<dbReference type="Pfam" id="PF01979">
    <property type="entry name" value="Amidohydro_1"/>
    <property type="match status" value="1"/>
</dbReference>
<dbReference type="AlphaFoldDB" id="A0A8A4ZCB0"/>
<feature type="domain" description="Amidohydrolase-related" evidence="10">
    <location>
        <begin position="82"/>
        <end position="457"/>
    </location>
</feature>
<keyword evidence="8 11" id="KW-0378">Hydrolase</keyword>
<dbReference type="PANTHER" id="PTHR43668:SF2">
    <property type="entry name" value="ALLANTOINASE"/>
    <property type="match status" value="1"/>
</dbReference>
<dbReference type="Gene3D" id="3.20.20.140">
    <property type="entry name" value="Metal-dependent hydrolases"/>
    <property type="match status" value="1"/>
</dbReference>
<comment type="pathway">
    <text evidence="2">Nitrogen metabolism; (S)-allantoin degradation; allantoate from (S)-allantoin: step 1/1.</text>
</comment>
<dbReference type="Proteomes" id="UP000663937">
    <property type="component" value="Chromosome"/>
</dbReference>
<keyword evidence="6" id="KW-0659">Purine metabolism</keyword>
<dbReference type="RefSeq" id="WP_406619842.1">
    <property type="nucleotide sequence ID" value="NZ_CP071868.1"/>
</dbReference>
<proteinExistence type="inferred from homology"/>
<keyword evidence="12" id="KW-1185">Reference proteome</keyword>
<dbReference type="EMBL" id="CP071868">
    <property type="protein sequence ID" value="QTE28226.1"/>
    <property type="molecule type" value="Genomic_DNA"/>
</dbReference>
<dbReference type="GO" id="GO:0006145">
    <property type="term" value="P:purine nucleobase catabolic process"/>
    <property type="evidence" value="ECO:0007669"/>
    <property type="project" value="TreeGrafter"/>
</dbReference>
<name>A0A8A4ZCB0_9MICO</name>
<dbReference type="PANTHER" id="PTHR43668">
    <property type="entry name" value="ALLANTOINASE"/>
    <property type="match status" value="1"/>
</dbReference>
<evidence type="ECO:0000256" key="2">
    <source>
        <dbReference type="ARBA" id="ARBA00004968"/>
    </source>
</evidence>